<organism evidence="5 6">
    <name type="scientific">Colletotrichum destructivum</name>
    <dbReference type="NCBI Taxonomy" id="34406"/>
    <lineage>
        <taxon>Eukaryota</taxon>
        <taxon>Fungi</taxon>
        <taxon>Dikarya</taxon>
        <taxon>Ascomycota</taxon>
        <taxon>Pezizomycotina</taxon>
        <taxon>Sordariomycetes</taxon>
        <taxon>Hypocreomycetidae</taxon>
        <taxon>Glomerellales</taxon>
        <taxon>Glomerellaceae</taxon>
        <taxon>Colletotrichum</taxon>
        <taxon>Colletotrichum destructivum species complex</taxon>
    </lineage>
</organism>
<keyword evidence="3" id="KW-0732">Signal</keyword>
<dbReference type="KEGG" id="cdet:87943842"/>
<dbReference type="PANTHER" id="PTHR43248:SF25">
    <property type="entry name" value="AB HYDROLASE-1 DOMAIN-CONTAINING PROTEIN-RELATED"/>
    <property type="match status" value="1"/>
</dbReference>
<sequence length="532" mass="58205">MLVQTTISSLALAGTVSSTLAARSPFKWGSCGFDGEAGATVKYECSNFTVPLDYLDSAANKTLNLQVTRVPAVNGDSQGSIFFNFGGPGSGARKTLVDKAEQLLVITEGKYDLVGWDPRGVATTSPFKCYGDAERPVVMQRHRVNDAFGPEDRTALARMWASAGNVANDCLNSKEQTSEMGELIGTGYLARDLMRLNDALEGPDSLLNYWGISYGTILGTTVAAMFPDRMGRVMLDGNVNVPQWYNGYDTIWWSDVDNAVFDYFDRCVKAGPGLCPLAARNESADVLTKNLYGLMDELRRLPIPLGGATVMDASAFKLVFRAVLYGNTLWPTFATILNELFKPADQHNLKAISSIWLPVVKATDTMGSLKDESLFGIYCSDKNTRTDSFEDIFAVSEELKRVSKALGEVHNNLVYLCARWPFHAKGGWESSWNETIETANPMLFVGPRYDPVTPISNAYNNSGVFLGSGVLTHGGIGHGVTSHPSLCTAKAIRAYFRHGELPAEDLNCTADHDAFDTSKTWKDSYLPELSWE</sequence>
<comment type="similarity">
    <text evidence="1">Belongs to the peptidase S33 family.</text>
</comment>
<keyword evidence="6" id="KW-1185">Reference proteome</keyword>
<evidence type="ECO:0000256" key="3">
    <source>
        <dbReference type="SAM" id="SignalP"/>
    </source>
</evidence>
<dbReference type="Proteomes" id="UP001322277">
    <property type="component" value="Chromosome 4"/>
</dbReference>
<dbReference type="SUPFAM" id="SSF53474">
    <property type="entry name" value="alpha/beta-Hydrolases"/>
    <property type="match status" value="1"/>
</dbReference>
<dbReference type="Pfam" id="PF08386">
    <property type="entry name" value="Abhydrolase_4"/>
    <property type="match status" value="1"/>
</dbReference>
<evidence type="ECO:0000259" key="4">
    <source>
        <dbReference type="Pfam" id="PF08386"/>
    </source>
</evidence>
<feature type="domain" description="Peptidase S33 tripeptidyl aminopeptidase-like C-terminal" evidence="4">
    <location>
        <begin position="407"/>
        <end position="508"/>
    </location>
</feature>
<name>A0AAX4IG76_9PEZI</name>
<protein>
    <submittedName>
        <fullName evidence="5">Alpha/beta hydrolase-1, peptidase S33 tripeptidyl aminopeptidase-like protein</fullName>
    </submittedName>
</protein>
<gene>
    <name evidence="5" type="ORF">CDEST_07339</name>
</gene>
<evidence type="ECO:0000256" key="1">
    <source>
        <dbReference type="ARBA" id="ARBA00010088"/>
    </source>
</evidence>
<feature type="chain" id="PRO_5043455613" evidence="3">
    <location>
        <begin position="22"/>
        <end position="532"/>
    </location>
</feature>
<dbReference type="Gene3D" id="3.40.50.1820">
    <property type="entry name" value="alpha/beta hydrolase"/>
    <property type="match status" value="1"/>
</dbReference>
<reference evidence="6" key="1">
    <citation type="journal article" date="2023" name="bioRxiv">
        <title>Complete genome of the Medicago anthracnose fungus, Colletotrichum destructivum, reveals a mini-chromosome-like region within a core chromosome.</title>
        <authorList>
            <person name="Lapalu N."/>
            <person name="Simon A."/>
            <person name="Lu A."/>
            <person name="Plaumann P.-L."/>
            <person name="Amselem J."/>
            <person name="Pigne S."/>
            <person name="Auger A."/>
            <person name="Koch C."/>
            <person name="Dallery J.-F."/>
            <person name="O'Connell R.J."/>
        </authorList>
    </citation>
    <scope>NUCLEOTIDE SEQUENCE [LARGE SCALE GENOMIC DNA]</scope>
    <source>
        <strain evidence="6">CBS 520.97</strain>
    </source>
</reference>
<proteinExistence type="inferred from homology"/>
<dbReference type="InterPro" id="IPR029058">
    <property type="entry name" value="AB_hydrolase_fold"/>
</dbReference>
<dbReference type="InterPro" id="IPR013595">
    <property type="entry name" value="Pept_S33_TAP-like_C"/>
</dbReference>
<dbReference type="InterPro" id="IPR051601">
    <property type="entry name" value="Serine_prot/Carboxylest_S33"/>
</dbReference>
<evidence type="ECO:0000256" key="2">
    <source>
        <dbReference type="ARBA" id="ARBA00022801"/>
    </source>
</evidence>
<keyword evidence="2" id="KW-0378">Hydrolase</keyword>
<evidence type="ECO:0000313" key="6">
    <source>
        <dbReference type="Proteomes" id="UP001322277"/>
    </source>
</evidence>
<accession>A0AAX4IG76</accession>
<dbReference type="RefSeq" id="XP_062779549.1">
    <property type="nucleotide sequence ID" value="XM_062923498.1"/>
</dbReference>
<dbReference type="GeneID" id="87943842"/>
<dbReference type="AlphaFoldDB" id="A0AAX4IG76"/>
<dbReference type="GO" id="GO:0016787">
    <property type="term" value="F:hydrolase activity"/>
    <property type="evidence" value="ECO:0007669"/>
    <property type="project" value="UniProtKB-KW"/>
</dbReference>
<evidence type="ECO:0000313" key="5">
    <source>
        <dbReference type="EMBL" id="WQF82325.1"/>
    </source>
</evidence>
<feature type="signal peptide" evidence="3">
    <location>
        <begin position="1"/>
        <end position="21"/>
    </location>
</feature>
<dbReference type="EMBL" id="CP137308">
    <property type="protein sequence ID" value="WQF82325.1"/>
    <property type="molecule type" value="Genomic_DNA"/>
</dbReference>
<dbReference type="PANTHER" id="PTHR43248">
    <property type="entry name" value="2-SUCCINYL-6-HYDROXY-2,4-CYCLOHEXADIENE-1-CARBOXYLATE SYNTHASE"/>
    <property type="match status" value="1"/>
</dbReference>